<evidence type="ECO:0000313" key="2">
    <source>
        <dbReference type="EMBL" id="GBE59418.1"/>
    </source>
</evidence>
<accession>A0A2H6K8W6</accession>
<reference evidence="2 3" key="1">
    <citation type="journal article" date="2017" name="BMC Genomics">
        <title>Whole-genome assembly of Babesia ovata and comparative genomics between closely related pathogens.</title>
        <authorList>
            <person name="Yamagishi J."/>
            <person name="Asada M."/>
            <person name="Hakimi H."/>
            <person name="Tanaka T.Q."/>
            <person name="Sugimoto C."/>
            <person name="Kawazu S."/>
        </authorList>
    </citation>
    <scope>NUCLEOTIDE SEQUENCE [LARGE SCALE GENOMIC DNA]</scope>
    <source>
        <strain evidence="2 3">Miyake</strain>
    </source>
</reference>
<feature type="compositionally biased region" description="Basic and acidic residues" evidence="1">
    <location>
        <begin position="199"/>
        <end position="222"/>
    </location>
</feature>
<protein>
    <submittedName>
        <fullName evidence="2">Uncharacterized protein</fullName>
    </submittedName>
</protein>
<dbReference type="OrthoDB" id="366455at2759"/>
<feature type="compositionally biased region" description="Low complexity" evidence="1">
    <location>
        <begin position="177"/>
        <end position="190"/>
    </location>
</feature>
<evidence type="ECO:0000313" key="3">
    <source>
        <dbReference type="Proteomes" id="UP000236319"/>
    </source>
</evidence>
<dbReference type="AlphaFoldDB" id="A0A2H6K8W6"/>
<comment type="caution">
    <text evidence="2">The sequence shown here is derived from an EMBL/GenBank/DDBJ whole genome shotgun (WGS) entry which is preliminary data.</text>
</comment>
<proteinExistence type="predicted"/>
<dbReference type="GeneID" id="39873188"/>
<dbReference type="RefSeq" id="XP_028865661.1">
    <property type="nucleotide sequence ID" value="XM_029009828.1"/>
</dbReference>
<keyword evidence="3" id="KW-1185">Reference proteome</keyword>
<sequence>MDRADRLQLDLEVHNTYAMGNGRFGQINAETMLPSSHMPGHRDLPLHVRFNTAELQEAVSSNINNTLNNNIFSIYGGINGIWDKKSSAANSWEADPKEFANRSTTFEDVFRRSFYEDYQNLLSANQNFNNYTDFPSLASTNSTALSERMIEDTLKMAFDMQPQDNALKNGQEQLIRSGFKGQRRSQSSSGKSRKGSKQRNRDEVKEQEVNGRKETKVQEKKHPNAWKSSRNVGSTLLGEEPTVHSEFAEAGSINNILEASEIWLRHTTGSSIYNKKSILKKHFPSEEQFYLGVS</sequence>
<dbReference type="Proteomes" id="UP000236319">
    <property type="component" value="Unassembled WGS sequence"/>
</dbReference>
<gene>
    <name evidence="2" type="ORF">BOVATA_009110</name>
</gene>
<name>A0A2H6K8W6_9APIC</name>
<dbReference type="VEuPathDB" id="PiroplasmaDB:BOVATA_009110"/>
<dbReference type="EMBL" id="BDSA01000001">
    <property type="protein sequence ID" value="GBE59418.1"/>
    <property type="molecule type" value="Genomic_DNA"/>
</dbReference>
<organism evidence="2 3">
    <name type="scientific">Babesia ovata</name>
    <dbReference type="NCBI Taxonomy" id="189622"/>
    <lineage>
        <taxon>Eukaryota</taxon>
        <taxon>Sar</taxon>
        <taxon>Alveolata</taxon>
        <taxon>Apicomplexa</taxon>
        <taxon>Aconoidasida</taxon>
        <taxon>Piroplasmida</taxon>
        <taxon>Babesiidae</taxon>
        <taxon>Babesia</taxon>
    </lineage>
</organism>
<feature type="region of interest" description="Disordered" evidence="1">
    <location>
        <begin position="177"/>
        <end position="233"/>
    </location>
</feature>
<evidence type="ECO:0000256" key="1">
    <source>
        <dbReference type="SAM" id="MobiDB-lite"/>
    </source>
</evidence>